<name>A0AAW0N4Q7_9GOBI</name>
<protein>
    <submittedName>
        <fullName evidence="1">Uncharacterized protein</fullName>
    </submittedName>
</protein>
<sequence length="119" mass="13641">MAKANSVHQRDFSARQILITDDRQQGSYVTHNTLVKTWISQDSSVALGFSLYDLRELSCSRYICNTIVPKQSIAGETMLENKVLSPAAFLTPKREMWPNPDQRESGSSERRFDHKLYTM</sequence>
<evidence type="ECO:0000313" key="2">
    <source>
        <dbReference type="Proteomes" id="UP001460270"/>
    </source>
</evidence>
<keyword evidence="2" id="KW-1185">Reference proteome</keyword>
<dbReference type="AlphaFoldDB" id="A0AAW0N4Q7"/>
<evidence type="ECO:0000313" key="1">
    <source>
        <dbReference type="EMBL" id="KAK7891643.1"/>
    </source>
</evidence>
<reference evidence="2" key="1">
    <citation type="submission" date="2024-04" db="EMBL/GenBank/DDBJ databases">
        <title>Salinicola lusitanus LLJ914,a marine bacterium isolated from the Okinawa Trough.</title>
        <authorList>
            <person name="Li J."/>
        </authorList>
    </citation>
    <scope>NUCLEOTIDE SEQUENCE [LARGE SCALE GENOMIC DNA]</scope>
</reference>
<gene>
    <name evidence="1" type="ORF">WMY93_023606</name>
</gene>
<accession>A0AAW0N4Q7</accession>
<proteinExistence type="predicted"/>
<comment type="caution">
    <text evidence="1">The sequence shown here is derived from an EMBL/GenBank/DDBJ whole genome shotgun (WGS) entry which is preliminary data.</text>
</comment>
<dbReference type="EMBL" id="JBBPFD010000017">
    <property type="protein sequence ID" value="KAK7891643.1"/>
    <property type="molecule type" value="Genomic_DNA"/>
</dbReference>
<organism evidence="1 2">
    <name type="scientific">Mugilogobius chulae</name>
    <name type="common">yellowstripe goby</name>
    <dbReference type="NCBI Taxonomy" id="88201"/>
    <lineage>
        <taxon>Eukaryota</taxon>
        <taxon>Metazoa</taxon>
        <taxon>Chordata</taxon>
        <taxon>Craniata</taxon>
        <taxon>Vertebrata</taxon>
        <taxon>Euteleostomi</taxon>
        <taxon>Actinopterygii</taxon>
        <taxon>Neopterygii</taxon>
        <taxon>Teleostei</taxon>
        <taxon>Neoteleostei</taxon>
        <taxon>Acanthomorphata</taxon>
        <taxon>Gobiaria</taxon>
        <taxon>Gobiiformes</taxon>
        <taxon>Gobioidei</taxon>
        <taxon>Gobiidae</taxon>
        <taxon>Gobionellinae</taxon>
        <taxon>Mugilogobius</taxon>
    </lineage>
</organism>
<dbReference type="Proteomes" id="UP001460270">
    <property type="component" value="Unassembled WGS sequence"/>
</dbReference>